<feature type="compositionally biased region" description="Basic residues" evidence="1">
    <location>
        <begin position="246"/>
        <end position="260"/>
    </location>
</feature>
<sequence length="343" mass="38061">MYMLEGCSRWNLNRRQDAMEMGKTSKTKLYDVRLMSSINALNSRVLGHKLLPALIPPGKPTGEQIAVQYLLAQTGKEDLQTAVADEEIGSTLPAPQSDEPPDDDVLDATVCEASDVNMNVPVAQSSSPRHSRHSPSRSPYRSPSPKSYRPARFPFQESRTPSPTGPGPSPSHRSPSPESHSASPPEDIRPDSRGLRGWGAVDNLAKFLVGLNRTITNTEAEEVVRLYGKLEAMDRSPVKYSLKTKKRHLPGPWRASRKRSGSAPGQQAAERLYLSSWVAAHKPDTNRVSECVCLHLAKEYKQKRNRPKDRSSKVLPIPQSIVQTYSHIQQLVEDCEVVQSKTN</sequence>
<dbReference type="OrthoDB" id="10057688at2759"/>
<dbReference type="RefSeq" id="XP_038077536.1">
    <property type="nucleotide sequence ID" value="XM_038221608.1"/>
</dbReference>
<organism evidence="2 3">
    <name type="scientific">Patiria miniata</name>
    <name type="common">Bat star</name>
    <name type="synonym">Asterina miniata</name>
    <dbReference type="NCBI Taxonomy" id="46514"/>
    <lineage>
        <taxon>Eukaryota</taxon>
        <taxon>Metazoa</taxon>
        <taxon>Echinodermata</taxon>
        <taxon>Eleutherozoa</taxon>
        <taxon>Asterozoa</taxon>
        <taxon>Asteroidea</taxon>
        <taxon>Valvatacea</taxon>
        <taxon>Valvatida</taxon>
        <taxon>Asterinidae</taxon>
        <taxon>Patiria</taxon>
    </lineage>
</organism>
<accession>A0A914BPA6</accession>
<evidence type="ECO:0000256" key="1">
    <source>
        <dbReference type="SAM" id="MobiDB-lite"/>
    </source>
</evidence>
<reference evidence="2" key="1">
    <citation type="submission" date="2022-11" db="UniProtKB">
        <authorList>
            <consortium name="EnsemblMetazoa"/>
        </authorList>
    </citation>
    <scope>IDENTIFICATION</scope>
</reference>
<proteinExistence type="predicted"/>
<feature type="region of interest" description="Disordered" evidence="1">
    <location>
        <begin position="119"/>
        <end position="195"/>
    </location>
</feature>
<name>A0A914BPA6_PATMI</name>
<feature type="region of interest" description="Disordered" evidence="1">
    <location>
        <begin position="246"/>
        <end position="265"/>
    </location>
</feature>
<evidence type="ECO:0000313" key="2">
    <source>
        <dbReference type="EnsemblMetazoa" id="XP_038077536.1"/>
    </source>
</evidence>
<dbReference type="OMA" id="QTYSHIQ"/>
<feature type="compositionally biased region" description="Low complexity" evidence="1">
    <location>
        <begin position="136"/>
        <end position="150"/>
    </location>
</feature>
<evidence type="ECO:0000313" key="3">
    <source>
        <dbReference type="Proteomes" id="UP000887568"/>
    </source>
</evidence>
<dbReference type="PANTHER" id="PTHR47773:SF1">
    <property type="entry name" value="C2H2-TYPE DOMAIN-CONTAINING PROTEIN"/>
    <property type="match status" value="1"/>
</dbReference>
<dbReference type="PANTHER" id="PTHR47773">
    <property type="entry name" value="SI:DKEY-9I5.2-RELATED"/>
    <property type="match status" value="1"/>
</dbReference>
<dbReference type="EnsemblMetazoa" id="XM_038221608.1">
    <property type="protein sequence ID" value="XP_038077536.1"/>
    <property type="gene ID" value="LOC119745321"/>
</dbReference>
<dbReference type="GeneID" id="119745321"/>
<dbReference type="AlphaFoldDB" id="A0A914BPA6"/>
<feature type="compositionally biased region" description="Low complexity" evidence="1">
    <location>
        <begin position="170"/>
        <end position="185"/>
    </location>
</feature>
<protein>
    <submittedName>
        <fullName evidence="2">Uncharacterized protein</fullName>
    </submittedName>
</protein>
<keyword evidence="3" id="KW-1185">Reference proteome</keyword>
<dbReference type="Proteomes" id="UP000887568">
    <property type="component" value="Unplaced"/>
</dbReference>